<accession>A0ABQ1QIW5</accession>
<dbReference type="EMBL" id="BMCK01000004">
    <property type="protein sequence ID" value="GGD26980.1"/>
    <property type="molecule type" value="Genomic_DNA"/>
</dbReference>
<name>A0ABQ1QIW5_9ACTN</name>
<comment type="caution">
    <text evidence="1">The sequence shown here is derived from an EMBL/GenBank/DDBJ whole genome shotgun (WGS) entry which is preliminary data.</text>
</comment>
<evidence type="ECO:0000313" key="1">
    <source>
        <dbReference type="EMBL" id="GGD26980.1"/>
    </source>
</evidence>
<reference evidence="2" key="1">
    <citation type="journal article" date="2019" name="Int. J. Syst. Evol. Microbiol.">
        <title>The Global Catalogue of Microorganisms (GCM) 10K type strain sequencing project: providing services to taxonomists for standard genome sequencing and annotation.</title>
        <authorList>
            <consortium name="The Broad Institute Genomics Platform"/>
            <consortium name="The Broad Institute Genome Sequencing Center for Infectious Disease"/>
            <person name="Wu L."/>
            <person name="Ma J."/>
        </authorList>
    </citation>
    <scope>NUCLEOTIDE SEQUENCE [LARGE SCALE GENOMIC DNA]</scope>
    <source>
        <strain evidence="2">CCM 7403</strain>
    </source>
</reference>
<proteinExistence type="predicted"/>
<keyword evidence="2" id="KW-1185">Reference proteome</keyword>
<dbReference type="Proteomes" id="UP000630594">
    <property type="component" value="Unassembled WGS sequence"/>
</dbReference>
<organism evidence="1 2">
    <name type="scientific">Nocardioides daphniae</name>
    <dbReference type="NCBI Taxonomy" id="402297"/>
    <lineage>
        <taxon>Bacteria</taxon>
        <taxon>Bacillati</taxon>
        <taxon>Actinomycetota</taxon>
        <taxon>Actinomycetes</taxon>
        <taxon>Propionibacteriales</taxon>
        <taxon>Nocardioidaceae</taxon>
        <taxon>Nocardioides</taxon>
    </lineage>
</organism>
<sequence length="106" mass="11117">MPHGDDEVGAGEDVHLAELHPFLPLQVAGRAQHGEEHVAVALDLRPLVGGDGVLDGQVVDPNSAATDRIPAASGRYRPIHAMPCCARSTSYVVSSDAGSAWRRPST</sequence>
<evidence type="ECO:0000313" key="2">
    <source>
        <dbReference type="Proteomes" id="UP000630594"/>
    </source>
</evidence>
<protein>
    <submittedName>
        <fullName evidence="1">Uncharacterized protein</fullName>
    </submittedName>
</protein>
<gene>
    <name evidence="1" type="ORF">GCM10007231_28010</name>
</gene>